<dbReference type="KEGG" id="rhf:EUB48_06060"/>
<dbReference type="Gene3D" id="2.50.20.10">
    <property type="entry name" value="Lipoprotein localisation LolA/LolB/LppX"/>
    <property type="match status" value="1"/>
</dbReference>
<proteinExistence type="inferred from homology"/>
<evidence type="ECO:0000256" key="12">
    <source>
        <dbReference type="ARBA" id="ARBA00023288"/>
    </source>
</evidence>
<comment type="similarity">
    <text evidence="2">Belongs to the LolB family.</text>
</comment>
<dbReference type="AlphaFoldDB" id="A0A515D908"/>
<evidence type="ECO:0000256" key="7">
    <source>
        <dbReference type="ARBA" id="ARBA00022927"/>
    </source>
</evidence>
<organism evidence="14 15">
    <name type="scientific">Rhodoferax sediminis</name>
    <dbReference type="NCBI Taxonomy" id="2509614"/>
    <lineage>
        <taxon>Bacteria</taxon>
        <taxon>Pseudomonadati</taxon>
        <taxon>Pseudomonadota</taxon>
        <taxon>Betaproteobacteria</taxon>
        <taxon>Burkholderiales</taxon>
        <taxon>Comamonadaceae</taxon>
        <taxon>Rhodoferax</taxon>
    </lineage>
</organism>
<name>A0A515D908_9BURK</name>
<dbReference type="RefSeq" id="WP_142818061.1">
    <property type="nucleotide sequence ID" value="NZ_CP035503.1"/>
</dbReference>
<keyword evidence="15" id="KW-1185">Reference proteome</keyword>
<evidence type="ECO:0000256" key="5">
    <source>
        <dbReference type="ARBA" id="ARBA00022448"/>
    </source>
</evidence>
<keyword evidence="9" id="KW-0564">Palmitate</keyword>
<evidence type="ECO:0000256" key="1">
    <source>
        <dbReference type="ARBA" id="ARBA00004459"/>
    </source>
</evidence>
<dbReference type="InterPro" id="IPR029046">
    <property type="entry name" value="LolA/LolB/LppX"/>
</dbReference>
<keyword evidence="12 14" id="KW-0449">Lipoprotein</keyword>
<keyword evidence="11" id="KW-0998">Cell outer membrane</keyword>
<evidence type="ECO:0000256" key="6">
    <source>
        <dbReference type="ARBA" id="ARBA00022729"/>
    </source>
</evidence>
<dbReference type="GO" id="GO:0015031">
    <property type="term" value="P:protein transport"/>
    <property type="evidence" value="ECO:0007669"/>
    <property type="project" value="UniProtKB-KW"/>
</dbReference>
<protein>
    <recommendedName>
        <fullName evidence="4">Outer-membrane lipoprotein LolB</fullName>
    </recommendedName>
</protein>
<dbReference type="InterPro" id="IPR004565">
    <property type="entry name" value="OM_lipoprot_LolB"/>
</dbReference>
<reference evidence="14 15" key="1">
    <citation type="submission" date="2019-01" db="EMBL/GenBank/DDBJ databases">
        <title>Genomic insights into a novel species Rhodoferax sp.</title>
        <authorList>
            <person name="Jin L."/>
        </authorList>
    </citation>
    <scope>NUCLEOTIDE SEQUENCE [LARGE SCALE GENOMIC DNA]</scope>
    <source>
        <strain evidence="14 15">CHu59-6-5</strain>
    </source>
</reference>
<evidence type="ECO:0000256" key="8">
    <source>
        <dbReference type="ARBA" id="ARBA00023136"/>
    </source>
</evidence>
<evidence type="ECO:0000256" key="9">
    <source>
        <dbReference type="ARBA" id="ARBA00023139"/>
    </source>
</evidence>
<evidence type="ECO:0000256" key="13">
    <source>
        <dbReference type="SAM" id="SignalP"/>
    </source>
</evidence>
<dbReference type="PROSITE" id="PS51257">
    <property type="entry name" value="PROKAR_LIPOPROTEIN"/>
    <property type="match status" value="1"/>
</dbReference>
<evidence type="ECO:0000256" key="10">
    <source>
        <dbReference type="ARBA" id="ARBA00023186"/>
    </source>
</evidence>
<comment type="subunit">
    <text evidence="3">Monomer.</text>
</comment>
<sequence>MRWRFQPGRWLLVVALFLIAGCASPIRATDQNSQNNSFWSGRLALNVDADQAQSFSAGFELKGNAETGELALYNPLGSTLAVLAWAPGSATLRSNDQTRNFGSLDELVRHAIGAAIPVAALFDWLQGVNTPVPGWQADLSQLAGGRLVARRSAPTPAAELRLALEK</sequence>
<dbReference type="Proteomes" id="UP000316798">
    <property type="component" value="Chromosome"/>
</dbReference>
<comment type="subcellular location">
    <subcellularLocation>
        <location evidence="1">Cell outer membrane</location>
        <topology evidence="1">Lipid-anchor</topology>
    </subcellularLocation>
</comment>
<keyword evidence="10" id="KW-0143">Chaperone</keyword>
<keyword evidence="8" id="KW-0472">Membrane</keyword>
<keyword evidence="7" id="KW-0653">Protein transport</keyword>
<gene>
    <name evidence="14" type="ORF">EUB48_06060</name>
</gene>
<accession>A0A515D908</accession>
<evidence type="ECO:0000313" key="15">
    <source>
        <dbReference type="Proteomes" id="UP000316798"/>
    </source>
</evidence>
<keyword evidence="6 13" id="KW-0732">Signal</keyword>
<dbReference type="SUPFAM" id="SSF89392">
    <property type="entry name" value="Prokaryotic lipoproteins and lipoprotein localization factors"/>
    <property type="match status" value="1"/>
</dbReference>
<evidence type="ECO:0000313" key="14">
    <source>
        <dbReference type="EMBL" id="QDL36903.1"/>
    </source>
</evidence>
<dbReference type="GO" id="GO:0009279">
    <property type="term" value="C:cell outer membrane"/>
    <property type="evidence" value="ECO:0007669"/>
    <property type="project" value="UniProtKB-SubCell"/>
</dbReference>
<evidence type="ECO:0000256" key="4">
    <source>
        <dbReference type="ARBA" id="ARBA00016202"/>
    </source>
</evidence>
<evidence type="ECO:0000256" key="11">
    <source>
        <dbReference type="ARBA" id="ARBA00023237"/>
    </source>
</evidence>
<evidence type="ECO:0000256" key="3">
    <source>
        <dbReference type="ARBA" id="ARBA00011245"/>
    </source>
</evidence>
<evidence type="ECO:0000256" key="2">
    <source>
        <dbReference type="ARBA" id="ARBA00009696"/>
    </source>
</evidence>
<keyword evidence="5" id="KW-0813">Transport</keyword>
<feature type="chain" id="PRO_5022191670" description="Outer-membrane lipoprotein LolB" evidence="13">
    <location>
        <begin position="29"/>
        <end position="166"/>
    </location>
</feature>
<feature type="signal peptide" evidence="13">
    <location>
        <begin position="1"/>
        <end position="28"/>
    </location>
</feature>
<dbReference type="EMBL" id="CP035503">
    <property type="protein sequence ID" value="QDL36903.1"/>
    <property type="molecule type" value="Genomic_DNA"/>
</dbReference>
<dbReference type="OrthoDB" id="5296388at2"/>
<dbReference type="Pfam" id="PF03550">
    <property type="entry name" value="LolB"/>
    <property type="match status" value="1"/>
</dbReference>